<name>A0AAE1XP11_9LAMI</name>
<reference evidence="2" key="1">
    <citation type="submission" date="2020-06" db="EMBL/GenBank/DDBJ databases">
        <authorList>
            <person name="Li T."/>
            <person name="Hu X."/>
            <person name="Zhang T."/>
            <person name="Song X."/>
            <person name="Zhang H."/>
            <person name="Dai N."/>
            <person name="Sheng W."/>
            <person name="Hou X."/>
            <person name="Wei L."/>
        </authorList>
    </citation>
    <scope>NUCLEOTIDE SEQUENCE</scope>
    <source>
        <strain evidence="2">3651</strain>
        <tissue evidence="2">Leaf</tissue>
    </source>
</reference>
<gene>
    <name evidence="2" type="ORF">Salat_2643500</name>
</gene>
<feature type="compositionally biased region" description="Polar residues" evidence="1">
    <location>
        <begin position="585"/>
        <end position="604"/>
    </location>
</feature>
<dbReference type="EMBL" id="JACGWO010000011">
    <property type="protein sequence ID" value="KAK4415361.1"/>
    <property type="molecule type" value="Genomic_DNA"/>
</dbReference>
<feature type="compositionally biased region" description="Basic and acidic residues" evidence="1">
    <location>
        <begin position="607"/>
        <end position="618"/>
    </location>
</feature>
<feature type="compositionally biased region" description="Basic and acidic residues" evidence="1">
    <location>
        <begin position="136"/>
        <end position="148"/>
    </location>
</feature>
<dbReference type="Proteomes" id="UP001293254">
    <property type="component" value="Unassembled WGS sequence"/>
</dbReference>
<feature type="region of interest" description="Disordered" evidence="1">
    <location>
        <begin position="241"/>
        <end position="334"/>
    </location>
</feature>
<feature type="compositionally biased region" description="Basic and acidic residues" evidence="1">
    <location>
        <begin position="247"/>
        <end position="265"/>
    </location>
</feature>
<dbReference type="PANTHER" id="PTHR36380">
    <property type="entry name" value="BNAA03G58330D PROTEIN"/>
    <property type="match status" value="1"/>
</dbReference>
<evidence type="ECO:0000313" key="3">
    <source>
        <dbReference type="Proteomes" id="UP001293254"/>
    </source>
</evidence>
<dbReference type="PANTHER" id="PTHR36380:SF1">
    <property type="entry name" value="OS01G0755100 PROTEIN"/>
    <property type="match status" value="1"/>
</dbReference>
<proteinExistence type="predicted"/>
<feature type="region of interest" description="Disordered" evidence="1">
    <location>
        <begin position="133"/>
        <end position="177"/>
    </location>
</feature>
<feature type="region of interest" description="Disordered" evidence="1">
    <location>
        <begin position="585"/>
        <end position="618"/>
    </location>
</feature>
<feature type="region of interest" description="Disordered" evidence="1">
    <location>
        <begin position="81"/>
        <end position="114"/>
    </location>
</feature>
<comment type="caution">
    <text evidence="2">The sequence shown here is derived from an EMBL/GenBank/DDBJ whole genome shotgun (WGS) entry which is preliminary data.</text>
</comment>
<keyword evidence="3" id="KW-1185">Reference proteome</keyword>
<dbReference type="InterPro" id="IPR038777">
    <property type="entry name" value="At4g18490-like"/>
</dbReference>
<evidence type="ECO:0000313" key="2">
    <source>
        <dbReference type="EMBL" id="KAK4415361.1"/>
    </source>
</evidence>
<dbReference type="AlphaFoldDB" id="A0AAE1XP11"/>
<feature type="compositionally biased region" description="Polar residues" evidence="1">
    <location>
        <begin position="282"/>
        <end position="298"/>
    </location>
</feature>
<evidence type="ECO:0000256" key="1">
    <source>
        <dbReference type="SAM" id="MobiDB-lite"/>
    </source>
</evidence>
<reference evidence="2" key="2">
    <citation type="journal article" date="2024" name="Plant">
        <title>Genomic evolution and insights into agronomic trait innovations of Sesamum species.</title>
        <authorList>
            <person name="Miao H."/>
            <person name="Wang L."/>
            <person name="Qu L."/>
            <person name="Liu H."/>
            <person name="Sun Y."/>
            <person name="Le M."/>
            <person name="Wang Q."/>
            <person name="Wei S."/>
            <person name="Zheng Y."/>
            <person name="Lin W."/>
            <person name="Duan Y."/>
            <person name="Cao H."/>
            <person name="Xiong S."/>
            <person name="Wang X."/>
            <person name="Wei L."/>
            <person name="Li C."/>
            <person name="Ma Q."/>
            <person name="Ju M."/>
            <person name="Zhao R."/>
            <person name="Li G."/>
            <person name="Mu C."/>
            <person name="Tian Q."/>
            <person name="Mei H."/>
            <person name="Zhang T."/>
            <person name="Gao T."/>
            <person name="Zhang H."/>
        </authorList>
    </citation>
    <scope>NUCLEOTIDE SEQUENCE</scope>
    <source>
        <strain evidence="2">3651</strain>
    </source>
</reference>
<accession>A0AAE1XP11</accession>
<protein>
    <submittedName>
        <fullName evidence="2">Uncharacterized protein</fullName>
    </submittedName>
</protein>
<organism evidence="2 3">
    <name type="scientific">Sesamum alatum</name>
    <dbReference type="NCBI Taxonomy" id="300844"/>
    <lineage>
        <taxon>Eukaryota</taxon>
        <taxon>Viridiplantae</taxon>
        <taxon>Streptophyta</taxon>
        <taxon>Embryophyta</taxon>
        <taxon>Tracheophyta</taxon>
        <taxon>Spermatophyta</taxon>
        <taxon>Magnoliopsida</taxon>
        <taxon>eudicotyledons</taxon>
        <taxon>Gunneridae</taxon>
        <taxon>Pentapetalae</taxon>
        <taxon>asterids</taxon>
        <taxon>lamiids</taxon>
        <taxon>Lamiales</taxon>
        <taxon>Pedaliaceae</taxon>
        <taxon>Sesamum</taxon>
    </lineage>
</organism>
<sequence>MAESQKKDSSSVSLKEKNSLLDLDIGKDFLSSWKSISIAQGDAMDFDITPVTKGNKKSFDFDKADMDFNLDGDFGKLPSFNMDMSDLDISPPLKKDGKSKEKPEESSAGKDKGKNDRFAFAFDFDELENFSFESSLTKEEPKAQKETNNKGSSPKAQKDKNNKGSSTNGSGFQDKEASMNMNLLENVSNLEDRPMKPSLPGTKITFDMDIVVGGTADLENTREICLPNFAMDDAVTSEQASAVDEAVSDKTRSLPEKTIASRELPKISPSEKLISPEPDDFQASTGNDLMQDLSSDYLSKNEPGGGNSSDMVDFMDTKASGSSGGKETSTDEPSIADSTCNYIHTMSDNSEPLQTVAISEKDDGAKSQVGVEDHVRGNRERTEPGQANSLVANSCATSSVPGISCDTPSGREKQEPASEICKLPLISQPVDLSEKDAEKRSEPLVTCSRYFSQSEKTEYPMQKSSIQTTFSSLSSKTKMGLSLPSLVQGRDLDNNQSDSKLVSLPLQHSKPPLRRELSQVRSQESCEGPKICRDVPGRMGLQIEKKLYDSSTMENKDMVKTKSAMRQRETSMKDLDILSSSMEVNRKAAQSSGNETSLASSPTIKRTPADEHKLSSIDDGKKTVGLSGLKLSGKFVDTSEKVLDKKVPNPNTMEDDGIKSSLSSKCQISTFHVPNDGKIKGVEMSFSIENSSNIKHAEAYGKELDDLCNMLRRKHDEAKEILVKAIVNSNKLLLLNNPFSEEKISFKRFYFLVFYGFIFHDIV</sequence>
<feature type="compositionally biased region" description="Basic and acidic residues" evidence="1">
    <location>
        <begin position="93"/>
        <end position="114"/>
    </location>
</feature>